<dbReference type="EMBL" id="CP002102">
    <property type="protein sequence ID" value="ADL01247.1"/>
    <property type="molecule type" value="Genomic_DNA"/>
</dbReference>
<keyword evidence="2 3" id="KW-0813">Transport</keyword>
<dbReference type="HOGENOM" id="CLU_042628_2_0_5"/>
<evidence type="ECO:0000313" key="7">
    <source>
        <dbReference type="EMBL" id="ADL01247.1"/>
    </source>
</evidence>
<dbReference type="AlphaFoldDB" id="D9QHY9"/>
<dbReference type="GO" id="GO:0008137">
    <property type="term" value="F:NADH dehydrogenase (ubiquinone) activity"/>
    <property type="evidence" value="ECO:0007669"/>
    <property type="project" value="InterPro"/>
</dbReference>
<keyword evidence="3" id="KW-0997">Cell inner membrane</keyword>
<dbReference type="Pfam" id="PF00329">
    <property type="entry name" value="Complex1_30kDa"/>
    <property type="match status" value="1"/>
</dbReference>
<comment type="similarity">
    <text evidence="1 3 4">Belongs to the complex I 30 kDa subunit family.</text>
</comment>
<dbReference type="STRING" id="633149.Bresu_1936"/>
<evidence type="ECO:0000256" key="2">
    <source>
        <dbReference type="ARBA" id="ARBA00022448"/>
    </source>
</evidence>
<dbReference type="eggNOG" id="COG0852">
    <property type="taxonomic scope" value="Bacteria"/>
</dbReference>
<keyword evidence="3 5" id="KW-0874">Quinone</keyword>
<keyword evidence="3" id="KW-0830">Ubiquinone</keyword>
<organism evidence="7 8">
    <name type="scientific">Brevundimonas subvibrioides (strain ATCC 15264 / DSM 4735 / LMG 14903 / NBRC 16000 / CB 81)</name>
    <name type="common">Caulobacter subvibrioides</name>
    <dbReference type="NCBI Taxonomy" id="633149"/>
    <lineage>
        <taxon>Bacteria</taxon>
        <taxon>Pseudomonadati</taxon>
        <taxon>Pseudomonadota</taxon>
        <taxon>Alphaproteobacteria</taxon>
        <taxon>Caulobacterales</taxon>
        <taxon>Caulobacteraceae</taxon>
        <taxon>Brevundimonas</taxon>
    </lineage>
</organism>
<dbReference type="EC" id="7.1.1.-" evidence="3"/>
<keyword evidence="8" id="KW-1185">Reference proteome</keyword>
<dbReference type="SUPFAM" id="SSF143243">
    <property type="entry name" value="Nqo5-like"/>
    <property type="match status" value="1"/>
</dbReference>
<name>D9QHY9_BRESC</name>
<dbReference type="InterPro" id="IPR010218">
    <property type="entry name" value="NADH_DH_suC"/>
</dbReference>
<evidence type="ECO:0000256" key="1">
    <source>
        <dbReference type="ARBA" id="ARBA00007569"/>
    </source>
</evidence>
<dbReference type="Proteomes" id="UP000002696">
    <property type="component" value="Chromosome"/>
</dbReference>
<comment type="subunit">
    <text evidence="3">NDH-1 is composed of 14 different subunits. Subunits NuoB, C, D, E, F, and G constitute the peripheral sector of the complex.</text>
</comment>
<dbReference type="PANTHER" id="PTHR10884:SF14">
    <property type="entry name" value="NADH DEHYDROGENASE [UBIQUINONE] IRON-SULFUR PROTEIN 3, MITOCHONDRIAL"/>
    <property type="match status" value="1"/>
</dbReference>
<keyword evidence="7" id="KW-0560">Oxidoreductase</keyword>
<dbReference type="PROSITE" id="PS00542">
    <property type="entry name" value="COMPLEX1_30K"/>
    <property type="match status" value="1"/>
</dbReference>
<dbReference type="InterPro" id="IPR001268">
    <property type="entry name" value="NADH_UbQ_OxRdtase_30kDa_su"/>
</dbReference>
<dbReference type="GO" id="GO:0050136">
    <property type="term" value="F:NADH dehydrogenase (quinone) (non-electrogenic) activity"/>
    <property type="evidence" value="ECO:0007669"/>
    <property type="project" value="UniProtKB-UniRule"/>
</dbReference>
<dbReference type="GO" id="GO:0005886">
    <property type="term" value="C:plasma membrane"/>
    <property type="evidence" value="ECO:0007669"/>
    <property type="project" value="UniProtKB-SubCell"/>
</dbReference>
<gene>
    <name evidence="3" type="primary">nuoC</name>
    <name evidence="7" type="ordered locus">Bresu_1936</name>
</gene>
<feature type="domain" description="NADH:ubiquinone oxidoreductase 30kDa subunit" evidence="6">
    <location>
        <begin position="49"/>
        <end position="167"/>
    </location>
</feature>
<dbReference type="Gene3D" id="3.30.460.80">
    <property type="entry name" value="NADH:ubiquinone oxidoreductase, 30kDa subunit"/>
    <property type="match status" value="1"/>
</dbReference>
<dbReference type="NCBIfam" id="NF004730">
    <property type="entry name" value="PRK06074.1-1"/>
    <property type="match status" value="1"/>
</dbReference>
<keyword evidence="3 4" id="KW-1278">Translocase</keyword>
<sequence length="231" mass="25958">MTEFEQPKYATGHLATVAANTAVLTPLGQEMVAALQVDATVAYGELTLTCHRDRIVGVLTDLRDRFGFQQLLDVCGVDYPDRAERFDVVYHLLSLTRNARVRVKVTTDEVAPVPTVISVYPSAEWFEREAFDMYGMLFSDHPDLRRLLTDYGFQGHPLRKDFPMTGYVEVRYDEEQKRVVYEPVKLTQEFRNFDFLSPWEGAEYPADVLPGDEKAAQAKAVGATAPSGGKA</sequence>
<comment type="function">
    <text evidence="3">NDH-1 shuttles electrons from NADH, via FMN and iron-sulfur (Fe-S) centers, to quinones in the respiratory chain. The immediate electron acceptor for the enzyme in this species is believed to be ubiquinone. Couples the redox reaction to proton translocation (for every two electrons transferred, four hydrogen ions are translocated across the cytoplasmic membrane), and thus conserves the redox energy in a proton gradient.</text>
</comment>
<proteinExistence type="inferred from homology"/>
<evidence type="ECO:0000259" key="6">
    <source>
        <dbReference type="Pfam" id="PF00329"/>
    </source>
</evidence>
<dbReference type="KEGG" id="bsb:Bresu_1936"/>
<reference evidence="8" key="1">
    <citation type="journal article" date="2011" name="J. Bacteriol.">
        <title>Genome sequences of eight morphologically diverse alphaproteobacteria.</title>
        <authorList>
            <consortium name="US DOE Joint Genome Institute"/>
            <person name="Brown P.J."/>
            <person name="Kysela D.T."/>
            <person name="Buechlein A."/>
            <person name="Hemmerich C."/>
            <person name="Brun Y.V."/>
        </authorList>
    </citation>
    <scope>NUCLEOTIDE SEQUENCE [LARGE SCALE GENOMIC DNA]</scope>
    <source>
        <strain evidence="8">ATCC 15264 / DSM 4735 / LMG 14903 / NBRC 16000 / CB 81</strain>
    </source>
</reference>
<dbReference type="InParanoid" id="D9QHY9"/>
<evidence type="ECO:0000256" key="3">
    <source>
        <dbReference type="HAMAP-Rule" id="MF_01357"/>
    </source>
</evidence>
<dbReference type="NCBIfam" id="TIGR01961">
    <property type="entry name" value="NuoC_fam"/>
    <property type="match status" value="1"/>
</dbReference>
<comment type="catalytic activity">
    <reaction evidence="3 5">
        <text>a quinone + NADH + 5 H(+)(in) = a quinol + NAD(+) + 4 H(+)(out)</text>
        <dbReference type="Rhea" id="RHEA:57888"/>
        <dbReference type="ChEBI" id="CHEBI:15378"/>
        <dbReference type="ChEBI" id="CHEBI:24646"/>
        <dbReference type="ChEBI" id="CHEBI:57540"/>
        <dbReference type="ChEBI" id="CHEBI:57945"/>
        <dbReference type="ChEBI" id="CHEBI:132124"/>
    </reaction>
</comment>
<keyword evidence="3 4" id="KW-0520">NAD</keyword>
<dbReference type="InterPro" id="IPR037232">
    <property type="entry name" value="NADH_quin_OxRdtase_su_C/D-like"/>
</dbReference>
<keyword evidence="3" id="KW-0472">Membrane</keyword>
<evidence type="ECO:0000256" key="4">
    <source>
        <dbReference type="RuleBase" id="RU003456"/>
    </source>
</evidence>
<dbReference type="PANTHER" id="PTHR10884">
    <property type="entry name" value="NADH DEHYDROGENASE UBIQUINONE IRON-SULFUR PROTEIN 3"/>
    <property type="match status" value="1"/>
</dbReference>
<dbReference type="HAMAP" id="MF_01357">
    <property type="entry name" value="NDH1_NuoC"/>
    <property type="match status" value="1"/>
</dbReference>
<keyword evidence="3" id="KW-1003">Cell membrane</keyword>
<accession>D9QHY9</accession>
<comment type="subcellular location">
    <subcellularLocation>
        <location evidence="3">Cell inner membrane</location>
        <topology evidence="3">Peripheral membrane protein</topology>
        <orientation evidence="3">Cytoplasmic side</orientation>
    </subcellularLocation>
</comment>
<dbReference type="InterPro" id="IPR020396">
    <property type="entry name" value="NADH_UbQ_OxRdtase_CS"/>
</dbReference>
<protein>
    <recommendedName>
        <fullName evidence="3">NADH-quinone oxidoreductase subunit C</fullName>
        <ecNumber evidence="3">7.1.1.-</ecNumber>
    </recommendedName>
    <alternativeName>
        <fullName evidence="3">NADH dehydrogenase I subunit C</fullName>
    </alternativeName>
    <alternativeName>
        <fullName evidence="3">NDH-1 subunit C</fullName>
    </alternativeName>
</protein>
<dbReference type="GO" id="GO:0048038">
    <property type="term" value="F:quinone binding"/>
    <property type="evidence" value="ECO:0007669"/>
    <property type="project" value="UniProtKB-KW"/>
</dbReference>
<evidence type="ECO:0000256" key="5">
    <source>
        <dbReference type="RuleBase" id="RU003582"/>
    </source>
</evidence>
<evidence type="ECO:0000313" key="8">
    <source>
        <dbReference type="Proteomes" id="UP000002696"/>
    </source>
</evidence>
<dbReference type="NCBIfam" id="NF004733">
    <property type="entry name" value="PRK06074.1-5"/>
    <property type="match status" value="1"/>
</dbReference>